<feature type="transmembrane region" description="Helical" evidence="1">
    <location>
        <begin position="65"/>
        <end position="83"/>
    </location>
</feature>
<gene>
    <name evidence="2" type="ORF">BDV95DRAFT_215840</name>
</gene>
<keyword evidence="1" id="KW-1133">Transmembrane helix</keyword>
<keyword evidence="1" id="KW-0812">Transmembrane</keyword>
<dbReference type="AlphaFoldDB" id="A0A7C8M311"/>
<name>A0A7C8M311_9PLEO</name>
<sequence length="183" mass="21815">MIPWRRSRKAAVRVLLHEYLRRSFGAYMFRFPGTSFGCLGRVLCIALKFTTLHYTTHYRPPRNDWGGGMDMIFFFYFLFGSRWRKMTWHLRIDTFFSIFLCVFSKFSCRSVRLYICLGPFIVRFLCICICSVVFICGLAKRERERASCLYPSLFSCEMGRKKVREFIVWNCTVWHCVACTLLF</sequence>
<feature type="transmembrane region" description="Helical" evidence="1">
    <location>
        <begin position="121"/>
        <end position="139"/>
    </location>
</feature>
<evidence type="ECO:0000313" key="3">
    <source>
        <dbReference type="Proteomes" id="UP000481861"/>
    </source>
</evidence>
<evidence type="ECO:0000256" key="1">
    <source>
        <dbReference type="SAM" id="Phobius"/>
    </source>
</evidence>
<comment type="caution">
    <text evidence="2">The sequence shown here is derived from an EMBL/GenBank/DDBJ whole genome shotgun (WGS) entry which is preliminary data.</text>
</comment>
<reference evidence="2 3" key="1">
    <citation type="submission" date="2020-01" db="EMBL/GenBank/DDBJ databases">
        <authorList>
            <consortium name="DOE Joint Genome Institute"/>
            <person name="Haridas S."/>
            <person name="Albert R."/>
            <person name="Binder M."/>
            <person name="Bloem J."/>
            <person name="Labutti K."/>
            <person name="Salamov A."/>
            <person name="Andreopoulos B."/>
            <person name="Baker S.E."/>
            <person name="Barry K."/>
            <person name="Bills G."/>
            <person name="Bluhm B.H."/>
            <person name="Cannon C."/>
            <person name="Castanera R."/>
            <person name="Culley D.E."/>
            <person name="Daum C."/>
            <person name="Ezra D."/>
            <person name="Gonzalez J.B."/>
            <person name="Henrissat B."/>
            <person name="Kuo A."/>
            <person name="Liang C."/>
            <person name="Lipzen A."/>
            <person name="Lutzoni F."/>
            <person name="Magnuson J."/>
            <person name="Mondo S."/>
            <person name="Nolan M."/>
            <person name="Ohm R."/>
            <person name="Pangilinan J."/>
            <person name="Park H.-J.H."/>
            <person name="Ramirez L."/>
            <person name="Alfaro M."/>
            <person name="Sun H."/>
            <person name="Tritt A."/>
            <person name="Yoshinaga Y."/>
            <person name="Zwiers L.-H.L."/>
            <person name="Turgeon B.G."/>
            <person name="Goodwin S.B."/>
            <person name="Spatafora J.W."/>
            <person name="Crous P.W."/>
            <person name="Grigoriev I.V."/>
        </authorList>
    </citation>
    <scope>NUCLEOTIDE SEQUENCE [LARGE SCALE GENOMIC DNA]</scope>
    <source>
        <strain evidence="2 3">CBS 611.86</strain>
    </source>
</reference>
<accession>A0A7C8M311</accession>
<dbReference type="EMBL" id="JAADJZ010000029">
    <property type="protein sequence ID" value="KAF2866221.1"/>
    <property type="molecule type" value="Genomic_DNA"/>
</dbReference>
<dbReference type="Proteomes" id="UP000481861">
    <property type="component" value="Unassembled WGS sequence"/>
</dbReference>
<protein>
    <submittedName>
        <fullName evidence="2">Uncharacterized protein</fullName>
    </submittedName>
</protein>
<keyword evidence="3" id="KW-1185">Reference proteome</keyword>
<organism evidence="2 3">
    <name type="scientific">Massariosphaeria phaeospora</name>
    <dbReference type="NCBI Taxonomy" id="100035"/>
    <lineage>
        <taxon>Eukaryota</taxon>
        <taxon>Fungi</taxon>
        <taxon>Dikarya</taxon>
        <taxon>Ascomycota</taxon>
        <taxon>Pezizomycotina</taxon>
        <taxon>Dothideomycetes</taxon>
        <taxon>Pleosporomycetidae</taxon>
        <taxon>Pleosporales</taxon>
        <taxon>Pleosporales incertae sedis</taxon>
        <taxon>Massariosphaeria</taxon>
    </lineage>
</organism>
<keyword evidence="1" id="KW-0472">Membrane</keyword>
<proteinExistence type="predicted"/>
<feature type="transmembrane region" description="Helical" evidence="1">
    <location>
        <begin position="31"/>
        <end position="53"/>
    </location>
</feature>
<evidence type="ECO:0000313" key="2">
    <source>
        <dbReference type="EMBL" id="KAF2866221.1"/>
    </source>
</evidence>